<dbReference type="CDD" id="cd04301">
    <property type="entry name" value="NAT_SF"/>
    <property type="match status" value="1"/>
</dbReference>
<dbReference type="InterPro" id="IPR000182">
    <property type="entry name" value="GNAT_dom"/>
</dbReference>
<dbReference type="RefSeq" id="WP_189224805.1">
    <property type="nucleotide sequence ID" value="NZ_BMRG01000007.1"/>
</dbReference>
<comment type="caution">
    <text evidence="2">The sequence shown here is derived from an EMBL/GenBank/DDBJ whole genome shotgun (WGS) entry which is preliminary data.</text>
</comment>
<protein>
    <submittedName>
        <fullName evidence="2">Acetyltransferase</fullName>
    </submittedName>
</protein>
<dbReference type="EMBL" id="BMRG01000007">
    <property type="protein sequence ID" value="GGP63438.1"/>
    <property type="molecule type" value="Genomic_DNA"/>
</dbReference>
<dbReference type="SUPFAM" id="SSF55729">
    <property type="entry name" value="Acyl-CoA N-acyltransferases (Nat)"/>
    <property type="match status" value="1"/>
</dbReference>
<evidence type="ECO:0000313" key="2">
    <source>
        <dbReference type="EMBL" id="GGP63438.1"/>
    </source>
</evidence>
<organism evidence="2 3">
    <name type="scientific">Saccharothrix coeruleofusca</name>
    <dbReference type="NCBI Taxonomy" id="33919"/>
    <lineage>
        <taxon>Bacteria</taxon>
        <taxon>Bacillati</taxon>
        <taxon>Actinomycetota</taxon>
        <taxon>Actinomycetes</taxon>
        <taxon>Pseudonocardiales</taxon>
        <taxon>Pseudonocardiaceae</taxon>
        <taxon>Saccharothrix</taxon>
    </lineage>
</organism>
<dbReference type="PANTHER" id="PTHR42791">
    <property type="entry name" value="GNAT FAMILY ACETYLTRANSFERASE"/>
    <property type="match status" value="1"/>
</dbReference>
<dbReference type="InterPro" id="IPR016181">
    <property type="entry name" value="Acyl_CoA_acyltransferase"/>
</dbReference>
<dbReference type="Proteomes" id="UP000639606">
    <property type="component" value="Unassembled WGS sequence"/>
</dbReference>
<sequence length="188" mass="20082">MRTTIRTATPAEADRVARAYAEACVDEAVTGWVFQGDAVPFPALLASLDDPLRGGGVVVAEGPDGIEGVSTWVDSGGDAPHQPAEQALSPRMAAVLALTAERHPAVPHLYLASMAVLPAARGRGVGSAILRHRLTGERRPVYLEASTPRAARLYARHGFRPLGEEIALPWGGPRLRPMWRDAPRRGES</sequence>
<accession>A0A918AP06</accession>
<dbReference type="Gene3D" id="3.40.630.30">
    <property type="match status" value="1"/>
</dbReference>
<reference evidence="2" key="1">
    <citation type="journal article" date="2014" name="Int. J. Syst. Evol. Microbiol.">
        <title>Complete genome sequence of Corynebacterium casei LMG S-19264T (=DSM 44701T), isolated from a smear-ripened cheese.</title>
        <authorList>
            <consortium name="US DOE Joint Genome Institute (JGI-PGF)"/>
            <person name="Walter F."/>
            <person name="Albersmeier A."/>
            <person name="Kalinowski J."/>
            <person name="Ruckert C."/>
        </authorList>
    </citation>
    <scope>NUCLEOTIDE SEQUENCE</scope>
    <source>
        <strain evidence="2">JCM 3313</strain>
    </source>
</reference>
<dbReference type="PROSITE" id="PS51186">
    <property type="entry name" value="GNAT"/>
    <property type="match status" value="1"/>
</dbReference>
<evidence type="ECO:0000313" key="3">
    <source>
        <dbReference type="Proteomes" id="UP000639606"/>
    </source>
</evidence>
<dbReference type="Pfam" id="PF13508">
    <property type="entry name" value="Acetyltransf_7"/>
    <property type="match status" value="1"/>
</dbReference>
<proteinExistence type="predicted"/>
<name>A0A918AP06_9PSEU</name>
<gene>
    <name evidence="2" type="ORF">GCM10010185_40160</name>
</gene>
<dbReference type="PANTHER" id="PTHR42791:SF1">
    <property type="entry name" value="N-ACETYLTRANSFERASE DOMAIN-CONTAINING PROTEIN"/>
    <property type="match status" value="1"/>
</dbReference>
<keyword evidence="3" id="KW-1185">Reference proteome</keyword>
<reference evidence="2" key="2">
    <citation type="submission" date="2020-09" db="EMBL/GenBank/DDBJ databases">
        <authorList>
            <person name="Sun Q."/>
            <person name="Ohkuma M."/>
        </authorList>
    </citation>
    <scope>NUCLEOTIDE SEQUENCE</scope>
    <source>
        <strain evidence="2">JCM 3313</strain>
    </source>
</reference>
<dbReference type="AlphaFoldDB" id="A0A918AP06"/>
<dbReference type="InterPro" id="IPR052523">
    <property type="entry name" value="Trichothecene_AcTrans"/>
</dbReference>
<evidence type="ECO:0000259" key="1">
    <source>
        <dbReference type="PROSITE" id="PS51186"/>
    </source>
</evidence>
<dbReference type="GO" id="GO:0016747">
    <property type="term" value="F:acyltransferase activity, transferring groups other than amino-acyl groups"/>
    <property type="evidence" value="ECO:0007669"/>
    <property type="project" value="InterPro"/>
</dbReference>
<feature type="domain" description="N-acetyltransferase" evidence="1">
    <location>
        <begin position="3"/>
        <end position="183"/>
    </location>
</feature>